<dbReference type="AlphaFoldDB" id="A0A2S2Q556"/>
<organism evidence="2">
    <name type="scientific">Sipha flava</name>
    <name type="common">yellow sugarcane aphid</name>
    <dbReference type="NCBI Taxonomy" id="143950"/>
    <lineage>
        <taxon>Eukaryota</taxon>
        <taxon>Metazoa</taxon>
        <taxon>Ecdysozoa</taxon>
        <taxon>Arthropoda</taxon>
        <taxon>Hexapoda</taxon>
        <taxon>Insecta</taxon>
        <taxon>Pterygota</taxon>
        <taxon>Neoptera</taxon>
        <taxon>Paraneoptera</taxon>
        <taxon>Hemiptera</taxon>
        <taxon>Sternorrhyncha</taxon>
        <taxon>Aphidomorpha</taxon>
        <taxon>Aphidoidea</taxon>
        <taxon>Aphididae</taxon>
        <taxon>Sipha</taxon>
    </lineage>
</organism>
<gene>
    <name evidence="2" type="ORF">g.52088</name>
</gene>
<protein>
    <recommendedName>
        <fullName evidence="1">MULE transposase domain-containing protein</fullName>
    </recommendedName>
</protein>
<name>A0A2S2Q556_9HEMI</name>
<feature type="domain" description="MULE transposase" evidence="1">
    <location>
        <begin position="104"/>
        <end position="187"/>
    </location>
</feature>
<dbReference type="InterPro" id="IPR018289">
    <property type="entry name" value="MULE_transposase_dom"/>
</dbReference>
<sequence>MKSQALSSQYNPQQIIASSQINPFISGALPELSNLKHTLRRVCQRNNCAPPNPPSLFNFEIPEKYTLIKNGRRFLQYDSGSSDDRILIFFTKENLELMIKCNNWFVDGTFKSSPILFTQIYTIHVLTAHLLTSTVYALLPNKSQNTYVSLLNQLKKIKPTLLPKSIMSDFEMGSINAFKEVFPNLKTKRMPFPFLPMHLA</sequence>
<evidence type="ECO:0000259" key="1">
    <source>
        <dbReference type="Pfam" id="PF10551"/>
    </source>
</evidence>
<dbReference type="OrthoDB" id="10029846at2759"/>
<reference evidence="2" key="1">
    <citation type="submission" date="2018-04" db="EMBL/GenBank/DDBJ databases">
        <title>Transcriptome assembly of Sipha flava.</title>
        <authorList>
            <person name="Scully E.D."/>
            <person name="Geib S.M."/>
            <person name="Palmer N.A."/>
            <person name="Koch K."/>
            <person name="Bradshaw J."/>
            <person name="Heng-Moss T."/>
            <person name="Sarath G."/>
        </authorList>
    </citation>
    <scope>NUCLEOTIDE SEQUENCE</scope>
</reference>
<accession>A0A2S2Q556</accession>
<dbReference type="Pfam" id="PF10551">
    <property type="entry name" value="MULE"/>
    <property type="match status" value="1"/>
</dbReference>
<dbReference type="EMBL" id="GGMS01003682">
    <property type="protein sequence ID" value="MBY72885.1"/>
    <property type="molecule type" value="Transcribed_RNA"/>
</dbReference>
<proteinExistence type="predicted"/>
<dbReference type="PANTHER" id="PTHR47160">
    <property type="entry name" value="PUTATIVE-RELATED"/>
    <property type="match status" value="1"/>
</dbReference>
<evidence type="ECO:0000313" key="2">
    <source>
        <dbReference type="EMBL" id="MBY72885.1"/>
    </source>
</evidence>
<dbReference type="PANTHER" id="PTHR47160:SF8">
    <property type="entry name" value="MULE TRANSPOSASE DOMAIN-CONTAINING PROTEIN"/>
    <property type="match status" value="1"/>
</dbReference>